<evidence type="ECO:0000256" key="1">
    <source>
        <dbReference type="ARBA" id="ARBA00009986"/>
    </source>
</evidence>
<gene>
    <name evidence="7" type="ORF">J0695_15955</name>
</gene>
<name>A0A939F7C8_9ACTN</name>
<dbReference type="Pfam" id="PF00171">
    <property type="entry name" value="Aldedh"/>
    <property type="match status" value="1"/>
</dbReference>
<protein>
    <recommendedName>
        <fullName evidence="4">Aldehyde dehydrogenase</fullName>
    </recommendedName>
</protein>
<sequence>MTDTTAPRTAAADDDAQAISELRRLHATQRRAFLTDPYPSVSERKSHLAALAHMVLSHRDEIRAAMSADFGVHPPLFTDLVEVLGFAGRAQYAAKELDVWMADGERHADPTLFGTATATVRYQPKGVIGLIVPWNFPFDLALGPLTEMLAAGNRVVIKPSEEAPACAELLHRMVTGAFDEDRVAVSVGGVGLARHFPAVAWDHLLFTGSPRIGREVARAAATNLTPLTLELGGKCPALLDTDSVDADTVRQVIGTKLVKNGQMCISVDHVLVPRTLLDAFVAHAQAHIAKALPDYASGPDCTGLITGRHLRRITAMVEQARDAGARILTLGGPGDPATRRLPLTLVIDPPAGLRLMEEEIFGPVLPVIGYDDLTDALTELNAGPRPLALYVFSKNPAVAEHVLRHTTSGGACVNVCAVHGALPALAFGGVGHSGYGRHHGVEGFREFSNPRGVVVRGTGDLTEVFLPPYTSAAQSVVQAAFHPAGPERDAPAP</sequence>
<dbReference type="GO" id="GO:0004029">
    <property type="term" value="F:aldehyde dehydrogenase (NAD+) activity"/>
    <property type="evidence" value="ECO:0007669"/>
    <property type="project" value="TreeGrafter"/>
</dbReference>
<dbReference type="SUPFAM" id="SSF53720">
    <property type="entry name" value="ALDH-like"/>
    <property type="match status" value="1"/>
</dbReference>
<accession>A0A939F7C8</accession>
<dbReference type="GO" id="GO:0005737">
    <property type="term" value="C:cytoplasm"/>
    <property type="evidence" value="ECO:0007669"/>
    <property type="project" value="TreeGrafter"/>
</dbReference>
<comment type="similarity">
    <text evidence="1 4">Belongs to the aldehyde dehydrogenase family.</text>
</comment>
<dbReference type="InterPro" id="IPR016162">
    <property type="entry name" value="Ald_DH_N"/>
</dbReference>
<proteinExistence type="inferred from homology"/>
<dbReference type="AlphaFoldDB" id="A0A939F7C8"/>
<evidence type="ECO:0000256" key="4">
    <source>
        <dbReference type="PIRNR" id="PIRNR036492"/>
    </source>
</evidence>
<dbReference type="EMBL" id="JAFLRJ010000146">
    <property type="protein sequence ID" value="MBO0513283.1"/>
    <property type="molecule type" value="Genomic_DNA"/>
</dbReference>
<evidence type="ECO:0000313" key="7">
    <source>
        <dbReference type="EMBL" id="MBO0513283.1"/>
    </source>
</evidence>
<dbReference type="InterPro" id="IPR015590">
    <property type="entry name" value="Aldehyde_DH_dom"/>
</dbReference>
<dbReference type="InterPro" id="IPR016161">
    <property type="entry name" value="Ald_DH/histidinol_DH"/>
</dbReference>
<feature type="active site" evidence="5">
    <location>
        <position position="230"/>
    </location>
</feature>
<dbReference type="Proteomes" id="UP000664167">
    <property type="component" value="Unassembled WGS sequence"/>
</dbReference>
<dbReference type="PANTHER" id="PTHR43570">
    <property type="entry name" value="ALDEHYDE DEHYDROGENASE"/>
    <property type="match status" value="1"/>
</dbReference>
<feature type="active site" evidence="5">
    <location>
        <position position="264"/>
    </location>
</feature>
<keyword evidence="8" id="KW-1185">Reference proteome</keyword>
<dbReference type="InterPro" id="IPR016163">
    <property type="entry name" value="Ald_DH_C"/>
</dbReference>
<dbReference type="Gene3D" id="3.40.605.10">
    <property type="entry name" value="Aldehyde Dehydrogenase, Chain A, domain 1"/>
    <property type="match status" value="1"/>
</dbReference>
<reference evidence="7" key="1">
    <citation type="submission" date="2021-03" db="EMBL/GenBank/DDBJ databases">
        <title>Streptomyces poriferae sp. nov., a novel marine sponge-derived Actinobacteria species with anti-MRSA activity.</title>
        <authorList>
            <person name="Sandoval-Powers M."/>
            <person name="Kralova S."/>
            <person name="Nguyen G.-S."/>
            <person name="Fawwal D."/>
            <person name="Degnes K."/>
            <person name="Klinkenberg G."/>
            <person name="Sletta H."/>
            <person name="Wentzel A."/>
            <person name="Liles M.R."/>
        </authorList>
    </citation>
    <scope>NUCLEOTIDE SEQUENCE</scope>
    <source>
        <strain evidence="7">DSM 41794</strain>
    </source>
</reference>
<dbReference type="GO" id="GO:0006081">
    <property type="term" value="P:aldehyde metabolic process"/>
    <property type="evidence" value="ECO:0007669"/>
    <property type="project" value="InterPro"/>
</dbReference>
<evidence type="ECO:0000256" key="5">
    <source>
        <dbReference type="PIRSR" id="PIRSR036492-1"/>
    </source>
</evidence>
<keyword evidence="3" id="KW-0520">NAD</keyword>
<dbReference type="Gene3D" id="3.40.309.10">
    <property type="entry name" value="Aldehyde Dehydrogenase, Chain A, domain 2"/>
    <property type="match status" value="1"/>
</dbReference>
<evidence type="ECO:0000313" key="8">
    <source>
        <dbReference type="Proteomes" id="UP000664167"/>
    </source>
</evidence>
<feature type="domain" description="Aldehyde dehydrogenase" evidence="6">
    <location>
        <begin position="40"/>
        <end position="451"/>
    </location>
</feature>
<dbReference type="PIRSF" id="PIRSF036492">
    <property type="entry name" value="ALDH"/>
    <property type="match status" value="1"/>
</dbReference>
<dbReference type="PANTHER" id="PTHR43570:SF20">
    <property type="entry name" value="ALDEHYDE DEHYDROGENASE ALDX-RELATED"/>
    <property type="match status" value="1"/>
</dbReference>
<evidence type="ECO:0000256" key="3">
    <source>
        <dbReference type="ARBA" id="ARBA00023027"/>
    </source>
</evidence>
<comment type="caution">
    <text evidence="7">The sequence shown here is derived from an EMBL/GenBank/DDBJ whole genome shotgun (WGS) entry which is preliminary data.</text>
</comment>
<evidence type="ECO:0000256" key="2">
    <source>
        <dbReference type="ARBA" id="ARBA00023002"/>
    </source>
</evidence>
<dbReference type="RefSeq" id="WP_206962709.1">
    <property type="nucleotide sequence ID" value="NZ_BAAAJJ010000007.1"/>
</dbReference>
<keyword evidence="2 4" id="KW-0560">Oxidoreductase</keyword>
<evidence type="ECO:0000259" key="6">
    <source>
        <dbReference type="Pfam" id="PF00171"/>
    </source>
</evidence>
<organism evidence="7 8">
    <name type="scientific">Streptomyces beijiangensis</name>
    <dbReference type="NCBI Taxonomy" id="163361"/>
    <lineage>
        <taxon>Bacteria</taxon>
        <taxon>Bacillati</taxon>
        <taxon>Actinomycetota</taxon>
        <taxon>Actinomycetes</taxon>
        <taxon>Kitasatosporales</taxon>
        <taxon>Streptomycetaceae</taxon>
        <taxon>Streptomyces</taxon>
    </lineage>
</organism>
<dbReference type="InterPro" id="IPR012394">
    <property type="entry name" value="Aldehyde_DH_NAD(P)"/>
</dbReference>